<name>M0NEL1_9EURY</name>
<dbReference type="RefSeq" id="WP_007737530.1">
    <property type="nucleotide sequence ID" value="NZ_AOMF01000068.1"/>
</dbReference>
<proteinExistence type="predicted"/>
<dbReference type="OrthoDB" id="335252at2157"/>
<reference evidence="1 2" key="1">
    <citation type="journal article" date="2014" name="PLoS Genet.">
        <title>Phylogenetically driven sequencing of extremely halophilic archaea reveals strategies for static and dynamic osmo-response.</title>
        <authorList>
            <person name="Becker E.A."/>
            <person name="Seitzer P.M."/>
            <person name="Tritt A."/>
            <person name="Larsen D."/>
            <person name="Krusor M."/>
            <person name="Yao A.I."/>
            <person name="Wu D."/>
            <person name="Madern D."/>
            <person name="Eisen J.A."/>
            <person name="Darling A.E."/>
            <person name="Facciotti M.T."/>
        </authorList>
    </citation>
    <scope>NUCLEOTIDE SEQUENCE [LARGE SCALE GENOMIC DNA]</scope>
    <source>
        <strain evidence="1 2">JCM 13552</strain>
    </source>
</reference>
<dbReference type="AlphaFoldDB" id="M0NEL1"/>
<dbReference type="InterPro" id="IPR012340">
    <property type="entry name" value="NA-bd_OB-fold"/>
</dbReference>
<dbReference type="PATRIC" id="fig|1227457.3.peg.547"/>
<dbReference type="EMBL" id="AOMF01000068">
    <property type="protein sequence ID" value="EMA56296.1"/>
    <property type="molecule type" value="Genomic_DNA"/>
</dbReference>
<dbReference type="STRING" id="1227457.C451_03109"/>
<comment type="caution">
    <text evidence="1">The sequence shown here is derived from an EMBL/GenBank/DDBJ whole genome shotgun (WGS) entry which is preliminary data.</text>
</comment>
<protein>
    <submittedName>
        <fullName evidence="1">Replication factor A</fullName>
    </submittedName>
</protein>
<keyword evidence="2" id="KW-1185">Reference proteome</keyword>
<dbReference type="CDD" id="cd04491">
    <property type="entry name" value="SoSSB_OBF"/>
    <property type="match status" value="2"/>
</dbReference>
<dbReference type="Gene3D" id="2.40.50.140">
    <property type="entry name" value="Nucleic acid-binding proteins"/>
    <property type="match status" value="2"/>
</dbReference>
<evidence type="ECO:0000313" key="1">
    <source>
        <dbReference type="EMBL" id="EMA56296.1"/>
    </source>
</evidence>
<accession>M0NEL1</accession>
<gene>
    <name evidence="1" type="ORF">C451_03109</name>
</gene>
<dbReference type="Proteomes" id="UP000011680">
    <property type="component" value="Unassembled WGS sequence"/>
</dbReference>
<dbReference type="SUPFAM" id="SSF50249">
    <property type="entry name" value="Nucleic acid-binding proteins"/>
    <property type="match status" value="2"/>
</dbReference>
<dbReference type="eggNOG" id="arCOG01510">
    <property type="taxonomic scope" value="Archaea"/>
</dbReference>
<evidence type="ECO:0000313" key="2">
    <source>
        <dbReference type="Proteomes" id="UP000011680"/>
    </source>
</evidence>
<organism evidence="1 2">
    <name type="scientific">Halococcus thailandensis JCM 13552</name>
    <dbReference type="NCBI Taxonomy" id="1227457"/>
    <lineage>
        <taxon>Archaea</taxon>
        <taxon>Methanobacteriati</taxon>
        <taxon>Methanobacteriota</taxon>
        <taxon>Stenosarchaea group</taxon>
        <taxon>Halobacteria</taxon>
        <taxon>Halobacteriales</taxon>
        <taxon>Halococcaceae</taxon>
        <taxon>Halococcus</taxon>
    </lineage>
</organism>
<sequence length="217" mass="23604">MSTKSNSTTGDAQSTNSGSSLVAANAINSGGRWVNLEAEVLELWKPYTESMAQVGLLGDSTGVIKFVSWAKSDLPELEEGKAYSLEMVVTDEHEDQNSVNLNSETNVEEITGPEAARDRLAADVANAVALETIDSEGQWIDVLVTVDQLWEPYAESMAQVGLVADSTGRMKFVAFETSELPELERGASYHLSNVVTDEYEGDYSIKLNSQTEIEQLD</sequence>